<sequence length="123" mass="13610">MRLIRLTIKNFRCYGDETSLEIEDLTAVIGRNDIGKSALLDALDAFFNDSIEAADLSTTAEGNTIEITCHFTEIPDEVVLDTSVPTSPIDEGLLNSRSELEVRRVFTFGARKTSAVYLNCNHP</sequence>
<protein>
    <submittedName>
        <fullName evidence="2">AAA family ATPase</fullName>
    </submittedName>
</protein>
<comment type="caution">
    <text evidence="2">The sequence shown here is derived from an EMBL/GenBank/DDBJ whole genome shotgun (WGS) entry which is preliminary data.</text>
</comment>
<gene>
    <name evidence="2" type="ORF">RM532_12740</name>
</gene>
<reference evidence="2 3" key="1">
    <citation type="submission" date="2023-09" db="EMBL/GenBank/DDBJ databases">
        <authorList>
            <person name="Rey-Velasco X."/>
        </authorList>
    </citation>
    <scope>NUCLEOTIDE SEQUENCE [LARGE SCALE GENOMIC DNA]</scope>
    <source>
        <strain evidence="2 3">W335</strain>
    </source>
</reference>
<feature type="domain" description="Endonuclease GajA/Old nuclease/RecF-like AAA" evidence="1">
    <location>
        <begin position="1"/>
        <end position="109"/>
    </location>
</feature>
<dbReference type="InterPro" id="IPR027417">
    <property type="entry name" value="P-loop_NTPase"/>
</dbReference>
<dbReference type="RefSeq" id="WP_311653716.1">
    <property type="nucleotide sequence ID" value="NZ_JAVRIB010000013.1"/>
</dbReference>
<dbReference type="Pfam" id="PF13175">
    <property type="entry name" value="AAA_15"/>
    <property type="match status" value="1"/>
</dbReference>
<evidence type="ECO:0000313" key="3">
    <source>
        <dbReference type="Proteomes" id="UP001251857"/>
    </source>
</evidence>
<organism evidence="2 3">
    <name type="scientific">Spectribacter hydrogenoxidans</name>
    <dbReference type="NCBI Taxonomy" id="3075608"/>
    <lineage>
        <taxon>Bacteria</taxon>
        <taxon>Pseudomonadati</taxon>
        <taxon>Pseudomonadota</taxon>
        <taxon>Gammaproteobacteria</taxon>
        <taxon>Salinisphaerales</taxon>
        <taxon>Salinisphaeraceae</taxon>
        <taxon>Spectribacter</taxon>
    </lineage>
</organism>
<evidence type="ECO:0000313" key="2">
    <source>
        <dbReference type="EMBL" id="MDT0635817.1"/>
    </source>
</evidence>
<dbReference type="Gene3D" id="3.40.50.300">
    <property type="entry name" value="P-loop containing nucleotide triphosphate hydrolases"/>
    <property type="match status" value="1"/>
</dbReference>
<accession>A0ABU3C2P6</accession>
<name>A0ABU3C2P6_9GAMM</name>
<dbReference type="EMBL" id="JAVRIB010000013">
    <property type="protein sequence ID" value="MDT0635817.1"/>
    <property type="molecule type" value="Genomic_DNA"/>
</dbReference>
<feature type="non-terminal residue" evidence="2">
    <location>
        <position position="123"/>
    </location>
</feature>
<dbReference type="SUPFAM" id="SSF52540">
    <property type="entry name" value="P-loop containing nucleoside triphosphate hydrolases"/>
    <property type="match status" value="1"/>
</dbReference>
<evidence type="ECO:0000259" key="1">
    <source>
        <dbReference type="Pfam" id="PF13175"/>
    </source>
</evidence>
<proteinExistence type="predicted"/>
<keyword evidence="3" id="KW-1185">Reference proteome</keyword>
<dbReference type="Proteomes" id="UP001251857">
    <property type="component" value="Unassembled WGS sequence"/>
</dbReference>
<dbReference type="InterPro" id="IPR041685">
    <property type="entry name" value="AAA_GajA/Old/RecF-like"/>
</dbReference>